<keyword evidence="2" id="KW-0479">Metal-binding</keyword>
<feature type="domain" description="4Fe-4S ferredoxin-type" evidence="6">
    <location>
        <begin position="81"/>
        <end position="110"/>
    </location>
</feature>
<feature type="domain" description="4Fe-4S ferredoxin-type" evidence="6">
    <location>
        <begin position="2"/>
        <end position="22"/>
    </location>
</feature>
<dbReference type="PANTHER" id="PTHR42859:SF17">
    <property type="entry name" value="ELECTRON TRANSPORT PROTEIN HYDN-RELATED"/>
    <property type="match status" value="1"/>
</dbReference>
<organism evidence="7 8">
    <name type="scientific">Tepidibacter hydrothermalis</name>
    <dbReference type="NCBI Taxonomy" id="3036126"/>
    <lineage>
        <taxon>Bacteria</taxon>
        <taxon>Bacillati</taxon>
        <taxon>Bacillota</taxon>
        <taxon>Clostridia</taxon>
        <taxon>Peptostreptococcales</taxon>
        <taxon>Peptostreptococcaceae</taxon>
        <taxon>Tepidibacter</taxon>
    </lineage>
</organism>
<keyword evidence="4" id="KW-0408">Iron</keyword>
<dbReference type="Pfam" id="PF12800">
    <property type="entry name" value="Fer4_4"/>
    <property type="match status" value="1"/>
</dbReference>
<keyword evidence="3" id="KW-0677">Repeat</keyword>
<dbReference type="InterPro" id="IPR050294">
    <property type="entry name" value="RnfB_subfamily"/>
</dbReference>
<dbReference type="Gene3D" id="3.30.70.20">
    <property type="match status" value="2"/>
</dbReference>
<dbReference type="CDD" id="cd10554">
    <property type="entry name" value="HycB_like"/>
    <property type="match status" value="1"/>
</dbReference>
<proteinExistence type="predicted"/>
<dbReference type="PROSITE" id="PS00198">
    <property type="entry name" value="4FE4S_FER_1"/>
    <property type="match status" value="1"/>
</dbReference>
<sequence>MNTFVIADPDKCIGCRTCEIACVVAHSETNILTQENNDIEFNPKLSVIKTVEVSAPIQCRQCEDAPCANICPNGSIINKDGVIYINKETCIGCKTCVVACPFGAIDLVSEYKDGEVVNQENLKCIDNNKCYFKERIIANKCDLCIDSPDGPACVKACPTDAFKIVKGTHLDKSIKNKRKKSASLL</sequence>
<dbReference type="SUPFAM" id="SSF54862">
    <property type="entry name" value="4Fe-4S ferredoxins"/>
    <property type="match status" value="1"/>
</dbReference>
<keyword evidence="1" id="KW-0004">4Fe-4S</keyword>
<evidence type="ECO:0000256" key="5">
    <source>
        <dbReference type="ARBA" id="ARBA00023014"/>
    </source>
</evidence>
<dbReference type="Pfam" id="PF00037">
    <property type="entry name" value="Fer4"/>
    <property type="match status" value="1"/>
</dbReference>
<evidence type="ECO:0000259" key="6">
    <source>
        <dbReference type="PROSITE" id="PS51379"/>
    </source>
</evidence>
<evidence type="ECO:0000313" key="8">
    <source>
        <dbReference type="Proteomes" id="UP001222800"/>
    </source>
</evidence>
<evidence type="ECO:0000313" key="7">
    <source>
        <dbReference type="EMBL" id="WFD10817.1"/>
    </source>
</evidence>
<protein>
    <submittedName>
        <fullName evidence="7">4Fe-4S dicluster domain-containing protein</fullName>
    </submittedName>
</protein>
<gene>
    <name evidence="7" type="ORF">P4S50_01700</name>
</gene>
<evidence type="ECO:0000256" key="3">
    <source>
        <dbReference type="ARBA" id="ARBA00022737"/>
    </source>
</evidence>
<dbReference type="Proteomes" id="UP001222800">
    <property type="component" value="Chromosome"/>
</dbReference>
<name>A0ABY8ED22_9FIRM</name>
<evidence type="ECO:0000256" key="1">
    <source>
        <dbReference type="ARBA" id="ARBA00022485"/>
    </source>
</evidence>
<accession>A0ABY8ED22</accession>
<dbReference type="RefSeq" id="WP_277732783.1">
    <property type="nucleotide sequence ID" value="NZ_CP120733.1"/>
</dbReference>
<dbReference type="PROSITE" id="PS51379">
    <property type="entry name" value="4FE4S_FER_2"/>
    <property type="match status" value="3"/>
</dbReference>
<keyword evidence="8" id="KW-1185">Reference proteome</keyword>
<keyword evidence="5" id="KW-0411">Iron-sulfur</keyword>
<reference evidence="7 8" key="1">
    <citation type="submission" date="2023-03" db="EMBL/GenBank/DDBJ databases">
        <title>Complete genome sequence of Tepidibacter sp. SWIR-1, isolated from a deep-sea hydrothermal vent.</title>
        <authorList>
            <person name="Li X."/>
        </authorList>
    </citation>
    <scope>NUCLEOTIDE SEQUENCE [LARGE SCALE GENOMIC DNA]</scope>
    <source>
        <strain evidence="7 8">SWIR-1</strain>
    </source>
</reference>
<dbReference type="InterPro" id="IPR017896">
    <property type="entry name" value="4Fe4S_Fe-S-bd"/>
</dbReference>
<dbReference type="InterPro" id="IPR017900">
    <property type="entry name" value="4Fe4S_Fe_S_CS"/>
</dbReference>
<dbReference type="PANTHER" id="PTHR42859">
    <property type="entry name" value="OXIDOREDUCTASE"/>
    <property type="match status" value="1"/>
</dbReference>
<evidence type="ECO:0000256" key="2">
    <source>
        <dbReference type="ARBA" id="ARBA00022723"/>
    </source>
</evidence>
<dbReference type="EMBL" id="CP120733">
    <property type="protein sequence ID" value="WFD10817.1"/>
    <property type="molecule type" value="Genomic_DNA"/>
</dbReference>
<evidence type="ECO:0000256" key="4">
    <source>
        <dbReference type="ARBA" id="ARBA00023004"/>
    </source>
</evidence>
<feature type="domain" description="4Fe-4S ferredoxin-type" evidence="6">
    <location>
        <begin position="134"/>
        <end position="167"/>
    </location>
</feature>